<evidence type="ECO:0000256" key="2">
    <source>
        <dbReference type="SAM" id="MobiDB-lite"/>
    </source>
</evidence>
<dbReference type="AlphaFoldDB" id="A0AAE1DSJ3"/>
<dbReference type="EMBL" id="JAWDGP010002624">
    <property type="protein sequence ID" value="KAK3781319.1"/>
    <property type="molecule type" value="Genomic_DNA"/>
</dbReference>
<feature type="compositionally biased region" description="Basic residues" evidence="2">
    <location>
        <begin position="169"/>
        <end position="179"/>
    </location>
</feature>
<organism evidence="3 4">
    <name type="scientific">Elysia crispata</name>
    <name type="common">lettuce slug</name>
    <dbReference type="NCBI Taxonomy" id="231223"/>
    <lineage>
        <taxon>Eukaryota</taxon>
        <taxon>Metazoa</taxon>
        <taxon>Spiralia</taxon>
        <taxon>Lophotrochozoa</taxon>
        <taxon>Mollusca</taxon>
        <taxon>Gastropoda</taxon>
        <taxon>Heterobranchia</taxon>
        <taxon>Euthyneura</taxon>
        <taxon>Panpulmonata</taxon>
        <taxon>Sacoglossa</taxon>
        <taxon>Placobranchoidea</taxon>
        <taxon>Plakobranchidae</taxon>
        <taxon>Elysia</taxon>
    </lineage>
</organism>
<evidence type="ECO:0000256" key="1">
    <source>
        <dbReference type="SAM" id="Coils"/>
    </source>
</evidence>
<reference evidence="3" key="1">
    <citation type="journal article" date="2023" name="G3 (Bethesda)">
        <title>A reference genome for the long-term kleptoplast-retaining sea slug Elysia crispata morphotype clarki.</title>
        <authorList>
            <person name="Eastman K.E."/>
            <person name="Pendleton A.L."/>
            <person name="Shaikh M.A."/>
            <person name="Suttiyut T."/>
            <person name="Ogas R."/>
            <person name="Tomko P."/>
            <person name="Gavelis G."/>
            <person name="Widhalm J.R."/>
            <person name="Wisecaver J.H."/>
        </authorList>
    </citation>
    <scope>NUCLEOTIDE SEQUENCE</scope>
    <source>
        <strain evidence="3">ECLA1</strain>
    </source>
</reference>
<gene>
    <name evidence="3" type="ORF">RRG08_018946</name>
</gene>
<dbReference type="Proteomes" id="UP001283361">
    <property type="component" value="Unassembled WGS sequence"/>
</dbReference>
<feature type="region of interest" description="Disordered" evidence="2">
    <location>
        <begin position="164"/>
        <end position="186"/>
    </location>
</feature>
<keyword evidence="1" id="KW-0175">Coiled coil</keyword>
<comment type="caution">
    <text evidence="3">The sequence shown here is derived from an EMBL/GenBank/DDBJ whole genome shotgun (WGS) entry which is preliminary data.</text>
</comment>
<feature type="coiled-coil region" evidence="1">
    <location>
        <begin position="88"/>
        <end position="129"/>
    </location>
</feature>
<keyword evidence="4" id="KW-1185">Reference proteome</keyword>
<evidence type="ECO:0000313" key="4">
    <source>
        <dbReference type="Proteomes" id="UP001283361"/>
    </source>
</evidence>
<sequence>MPHGGLKLGICLENLHLELSPNVFLEHPGMGPEVWIPSLHWLEADAAPRFPIHHQIYQNGRITMELNHQHREKEKEFSNGTIALVFACENLHKHRARAIEEARELEAALYAKRQEIAKYEEEIAEYRTLKALLPVCRTRAPHFPPILPKCQDYHGVIPPAYRVIDPGHGHQRKEKRRIKNSTMGSR</sequence>
<protein>
    <submittedName>
        <fullName evidence="3">Uncharacterized protein</fullName>
    </submittedName>
</protein>
<name>A0AAE1DSJ3_9GAST</name>
<proteinExistence type="predicted"/>
<evidence type="ECO:0000313" key="3">
    <source>
        <dbReference type="EMBL" id="KAK3781319.1"/>
    </source>
</evidence>
<accession>A0AAE1DSJ3</accession>